<dbReference type="Proteomes" id="UP000252770">
    <property type="component" value="Unassembled WGS sequence"/>
</dbReference>
<proteinExistence type="predicted"/>
<sequence length="207" mass="22548">MISTTVPARPAARPRRSRGGRVLLVLVLLLGVVGVVFAGLVGLPRIDRPSPVDAVLVLGPSDDRLEDAEELMAEQDGAALVVSLPEPFDESPATVDFCEADHDHPVHCIHPEPSTTQGEAQAFAALAAEEGWESVGVLTHRSHLTRAGILVGRCFDGEIQQWRTTEDYGTRMWIYRLVYEAGAWVKMGLTPGCEDELGWWPDYVPGP</sequence>
<feature type="domain" description="DUF218" evidence="1">
    <location>
        <begin position="53"/>
        <end position="154"/>
    </location>
</feature>
<dbReference type="AlphaFoldDB" id="A0A367YTD1"/>
<dbReference type="Pfam" id="PF02698">
    <property type="entry name" value="DUF218"/>
    <property type="match status" value="1"/>
</dbReference>
<dbReference type="InterPro" id="IPR003848">
    <property type="entry name" value="DUF218"/>
</dbReference>
<evidence type="ECO:0000259" key="1">
    <source>
        <dbReference type="Pfam" id="PF02698"/>
    </source>
</evidence>
<evidence type="ECO:0000313" key="3">
    <source>
        <dbReference type="Proteomes" id="UP000252770"/>
    </source>
</evidence>
<reference evidence="2 3" key="1">
    <citation type="submission" date="2018-07" db="EMBL/GenBank/DDBJ databases">
        <title>Desertimonas flava gen. nov. sp. nov.</title>
        <authorList>
            <person name="Liu S."/>
        </authorList>
    </citation>
    <scope>NUCLEOTIDE SEQUENCE [LARGE SCALE GENOMIC DNA]</scope>
    <source>
        <strain evidence="2 3">16Sb5-5</strain>
    </source>
</reference>
<organism evidence="2 3">
    <name type="scientific">Desertihabitans brevis</name>
    <dbReference type="NCBI Taxonomy" id="2268447"/>
    <lineage>
        <taxon>Bacteria</taxon>
        <taxon>Bacillati</taxon>
        <taxon>Actinomycetota</taxon>
        <taxon>Actinomycetes</taxon>
        <taxon>Propionibacteriales</taxon>
        <taxon>Propionibacteriaceae</taxon>
        <taxon>Desertihabitans</taxon>
    </lineage>
</organism>
<dbReference type="EMBL" id="QOUI01000007">
    <property type="protein sequence ID" value="RCK69146.1"/>
    <property type="molecule type" value="Genomic_DNA"/>
</dbReference>
<accession>A0A367YTD1</accession>
<protein>
    <recommendedName>
        <fullName evidence="1">DUF218 domain-containing protein</fullName>
    </recommendedName>
</protein>
<name>A0A367YTD1_9ACTN</name>
<keyword evidence="3" id="KW-1185">Reference proteome</keyword>
<evidence type="ECO:0000313" key="2">
    <source>
        <dbReference type="EMBL" id="RCK69146.1"/>
    </source>
</evidence>
<gene>
    <name evidence="2" type="ORF">DT076_12435</name>
</gene>
<comment type="caution">
    <text evidence="2">The sequence shown here is derived from an EMBL/GenBank/DDBJ whole genome shotgun (WGS) entry which is preliminary data.</text>
</comment>